<dbReference type="EMBL" id="CAJNNV010028296">
    <property type="protein sequence ID" value="CAE8624031.1"/>
    <property type="molecule type" value="Genomic_DNA"/>
</dbReference>
<dbReference type="PANTHER" id="PTHR36454">
    <property type="entry name" value="LMO2823 PROTEIN"/>
    <property type="match status" value="1"/>
</dbReference>
<comment type="caution">
    <text evidence="1">The sequence shown here is derived from an EMBL/GenBank/DDBJ whole genome shotgun (WGS) entry which is preliminary data.</text>
</comment>
<keyword evidence="2" id="KW-1185">Reference proteome</keyword>
<dbReference type="InterPro" id="IPR008323">
    <property type="entry name" value="UCP033563"/>
</dbReference>
<dbReference type="OrthoDB" id="5126881at2759"/>
<name>A0A813GAD8_POLGL</name>
<organism evidence="1 2">
    <name type="scientific">Polarella glacialis</name>
    <name type="common">Dinoflagellate</name>
    <dbReference type="NCBI Taxonomy" id="89957"/>
    <lineage>
        <taxon>Eukaryota</taxon>
        <taxon>Sar</taxon>
        <taxon>Alveolata</taxon>
        <taxon>Dinophyceae</taxon>
        <taxon>Suessiales</taxon>
        <taxon>Suessiaceae</taxon>
        <taxon>Polarella</taxon>
    </lineage>
</organism>
<dbReference type="Proteomes" id="UP000654075">
    <property type="component" value="Unassembled WGS sequence"/>
</dbReference>
<dbReference type="Pfam" id="PF06245">
    <property type="entry name" value="DUF1015"/>
    <property type="match status" value="1"/>
</dbReference>
<reference evidence="1" key="1">
    <citation type="submission" date="2021-02" db="EMBL/GenBank/DDBJ databases">
        <authorList>
            <person name="Dougan E. K."/>
            <person name="Rhodes N."/>
            <person name="Thang M."/>
            <person name="Chan C."/>
        </authorList>
    </citation>
    <scope>NUCLEOTIDE SEQUENCE</scope>
</reference>
<dbReference type="PANTHER" id="PTHR36454:SF1">
    <property type="entry name" value="DUF1015 DOMAIN-CONTAINING PROTEIN"/>
    <property type="match status" value="1"/>
</dbReference>
<proteinExistence type="predicted"/>
<sequence length="226" mass="24159">MGTAHVDKSMKALAAKEIAAAAAASRQPAIILIGDGNHCLATAKSCWEALKLKAGIGMDHPQRYALVELQNLHDIGVVFEPIHRILVGANADSLQSSLESAWSCTAKPYVEPVPHHAVVMVRDESSRVILEPPSDKLPIISMSAAVDAFVEQNPGVNIGLCARRGACDGRACGLILPALDKSRFLATLHEIGTLPRKAFSMGEANEKRFYLEARSILPSTNTTSSL</sequence>
<protein>
    <submittedName>
        <fullName evidence="1">Uncharacterized protein</fullName>
    </submittedName>
</protein>
<gene>
    <name evidence="1" type="ORF">PGLA1383_LOCUS41225</name>
</gene>
<evidence type="ECO:0000313" key="1">
    <source>
        <dbReference type="EMBL" id="CAE8624031.1"/>
    </source>
</evidence>
<accession>A0A813GAD8</accession>
<dbReference type="AlphaFoldDB" id="A0A813GAD8"/>
<evidence type="ECO:0000313" key="2">
    <source>
        <dbReference type="Proteomes" id="UP000654075"/>
    </source>
</evidence>